<gene>
    <name evidence="19" type="ORF">MtrunA17_Chr1g0175661</name>
</gene>
<dbReference type="InterPro" id="IPR000070">
    <property type="entry name" value="Pectinesterase_cat"/>
</dbReference>
<dbReference type="PROSITE" id="PS00503">
    <property type="entry name" value="PECTINESTERASE_2"/>
    <property type="match status" value="1"/>
</dbReference>
<evidence type="ECO:0000256" key="11">
    <source>
        <dbReference type="ARBA" id="ARBA00023157"/>
    </source>
</evidence>
<dbReference type="InterPro" id="IPR006501">
    <property type="entry name" value="Pectinesterase_inhib_dom"/>
</dbReference>
<evidence type="ECO:0000256" key="2">
    <source>
        <dbReference type="ARBA" id="ARBA00005184"/>
    </source>
</evidence>
<dbReference type="Gene3D" id="1.20.140.40">
    <property type="entry name" value="Invertase/pectin methylesterase inhibitor family protein"/>
    <property type="match status" value="1"/>
</dbReference>
<dbReference type="InterPro" id="IPR011050">
    <property type="entry name" value="Pectin_lyase_fold/virulence"/>
</dbReference>
<keyword evidence="9 17" id="KW-0378">Hydrolase</keyword>
<evidence type="ECO:0000313" key="20">
    <source>
        <dbReference type="Proteomes" id="UP000265566"/>
    </source>
</evidence>
<keyword evidence="11" id="KW-1015">Disulfide bond</keyword>
<evidence type="ECO:0000256" key="1">
    <source>
        <dbReference type="ARBA" id="ARBA00004191"/>
    </source>
</evidence>
<evidence type="ECO:0000256" key="9">
    <source>
        <dbReference type="ARBA" id="ARBA00022801"/>
    </source>
</evidence>
<keyword evidence="6" id="KW-0134">Cell wall</keyword>
<evidence type="ECO:0000256" key="15">
    <source>
        <dbReference type="ARBA" id="ARBA00057335"/>
    </source>
</evidence>
<keyword evidence="12" id="KW-0325">Glycoprotein</keyword>
<evidence type="ECO:0000256" key="16">
    <source>
        <dbReference type="PROSITE-ProRule" id="PRU10040"/>
    </source>
</evidence>
<keyword evidence="10 17" id="KW-0063">Aspartyl esterase</keyword>
<dbReference type="GO" id="GO:0045490">
    <property type="term" value="P:pectin catabolic process"/>
    <property type="evidence" value="ECO:0007669"/>
    <property type="project" value="UniProtKB-UniRule"/>
</dbReference>
<evidence type="ECO:0000256" key="4">
    <source>
        <dbReference type="ARBA" id="ARBA00007786"/>
    </source>
</evidence>
<evidence type="ECO:0000256" key="8">
    <source>
        <dbReference type="ARBA" id="ARBA00022729"/>
    </source>
</evidence>
<dbReference type="SMART" id="SM00856">
    <property type="entry name" value="PMEI"/>
    <property type="match status" value="1"/>
</dbReference>
<dbReference type="Pfam" id="PF01095">
    <property type="entry name" value="Pectinesterase"/>
    <property type="match status" value="1"/>
</dbReference>
<proteinExistence type="inferred from homology"/>
<keyword evidence="8 17" id="KW-0732">Signal</keyword>
<comment type="catalytic activity">
    <reaction evidence="14 17">
        <text>[(1-&gt;4)-alpha-D-galacturonosyl methyl ester](n) + n H2O = [(1-&gt;4)-alpha-D-galacturonosyl](n) + n methanol + n H(+)</text>
        <dbReference type="Rhea" id="RHEA:22380"/>
        <dbReference type="Rhea" id="RHEA-COMP:14570"/>
        <dbReference type="Rhea" id="RHEA-COMP:14573"/>
        <dbReference type="ChEBI" id="CHEBI:15377"/>
        <dbReference type="ChEBI" id="CHEBI:15378"/>
        <dbReference type="ChEBI" id="CHEBI:17790"/>
        <dbReference type="ChEBI" id="CHEBI:140522"/>
        <dbReference type="ChEBI" id="CHEBI:140523"/>
        <dbReference type="EC" id="3.1.1.11"/>
    </reaction>
</comment>
<dbReference type="SUPFAM" id="SSF51126">
    <property type="entry name" value="Pectin lyase-like"/>
    <property type="match status" value="1"/>
</dbReference>
<evidence type="ECO:0000256" key="12">
    <source>
        <dbReference type="ARBA" id="ARBA00023180"/>
    </source>
</evidence>
<keyword evidence="13" id="KW-0961">Cell wall biogenesis/degradation</keyword>
<dbReference type="InterPro" id="IPR012334">
    <property type="entry name" value="Pectin_lyas_fold"/>
</dbReference>
<dbReference type="Proteomes" id="UP000265566">
    <property type="component" value="Chromosome 1"/>
</dbReference>
<protein>
    <recommendedName>
        <fullName evidence="5 17">Pectinesterase</fullName>
        <ecNumber evidence="5 17">3.1.1.11</ecNumber>
    </recommendedName>
</protein>
<dbReference type="AlphaFoldDB" id="A0A396JST3"/>
<evidence type="ECO:0000256" key="6">
    <source>
        <dbReference type="ARBA" id="ARBA00022512"/>
    </source>
</evidence>
<name>A0A396JST3_MEDTR</name>
<feature type="active site" evidence="16">
    <location>
        <position position="397"/>
    </location>
</feature>
<dbReference type="Pfam" id="PF04043">
    <property type="entry name" value="PMEI"/>
    <property type="match status" value="1"/>
</dbReference>
<dbReference type="UniPathway" id="UPA00545">
    <property type="reaction ID" value="UER00823"/>
</dbReference>
<comment type="similarity">
    <text evidence="3">In the N-terminal section; belongs to the PMEI family.</text>
</comment>
<dbReference type="SUPFAM" id="SSF101148">
    <property type="entry name" value="Plant invertase/pectin methylesterase inhibitor"/>
    <property type="match status" value="1"/>
</dbReference>
<dbReference type="Gene3D" id="2.160.20.10">
    <property type="entry name" value="Single-stranded right-handed beta-helix, Pectin lyase-like"/>
    <property type="match status" value="1"/>
</dbReference>
<feature type="chain" id="PRO_5017097895" description="Pectinesterase" evidence="17">
    <location>
        <begin position="29"/>
        <end position="559"/>
    </location>
</feature>
<dbReference type="GO" id="GO:0042545">
    <property type="term" value="P:cell wall modification"/>
    <property type="evidence" value="ECO:0007669"/>
    <property type="project" value="UniProtKB-UniRule"/>
</dbReference>
<reference evidence="20" key="1">
    <citation type="journal article" date="2018" name="Nat. Plants">
        <title>Whole-genome landscape of Medicago truncatula symbiotic genes.</title>
        <authorList>
            <person name="Pecrix Y."/>
            <person name="Staton S.E."/>
            <person name="Sallet E."/>
            <person name="Lelandais-Briere C."/>
            <person name="Moreau S."/>
            <person name="Carrere S."/>
            <person name="Blein T."/>
            <person name="Jardinaud M.F."/>
            <person name="Latrasse D."/>
            <person name="Zouine M."/>
            <person name="Zahm M."/>
            <person name="Kreplak J."/>
            <person name="Mayjonade B."/>
            <person name="Satge C."/>
            <person name="Perez M."/>
            <person name="Cauet S."/>
            <person name="Marande W."/>
            <person name="Chantry-Darmon C."/>
            <person name="Lopez-Roques C."/>
            <person name="Bouchez O."/>
            <person name="Berard A."/>
            <person name="Debelle F."/>
            <person name="Munos S."/>
            <person name="Bendahmane A."/>
            <person name="Berges H."/>
            <person name="Niebel A."/>
            <person name="Buitink J."/>
            <person name="Frugier F."/>
            <person name="Benhamed M."/>
            <person name="Crespi M."/>
            <person name="Gouzy J."/>
            <person name="Gamas P."/>
        </authorList>
    </citation>
    <scope>NUCLEOTIDE SEQUENCE [LARGE SCALE GENOMIC DNA]</scope>
    <source>
        <strain evidence="20">cv. Jemalong A17</strain>
    </source>
</reference>
<dbReference type="EMBL" id="PSQE01000001">
    <property type="protein sequence ID" value="RHN79285.1"/>
    <property type="molecule type" value="Genomic_DNA"/>
</dbReference>
<feature type="signal peptide" evidence="17">
    <location>
        <begin position="1"/>
        <end position="28"/>
    </location>
</feature>
<evidence type="ECO:0000256" key="10">
    <source>
        <dbReference type="ARBA" id="ARBA00023085"/>
    </source>
</evidence>
<comment type="function">
    <text evidence="15">Acts in the modification of cell walls via demethylesterification of cell wall pectin.</text>
</comment>
<dbReference type="FunFam" id="1.20.140.40:FF:000004">
    <property type="entry name" value="Pectinesterase"/>
    <property type="match status" value="1"/>
</dbReference>
<dbReference type="EC" id="3.1.1.11" evidence="5 17"/>
<accession>A0A396JST3</accession>
<dbReference type="PANTHER" id="PTHR31707">
    <property type="entry name" value="PECTINESTERASE"/>
    <property type="match status" value="1"/>
</dbReference>
<comment type="caution">
    <text evidence="19">The sequence shown here is derived from an EMBL/GenBank/DDBJ whole genome shotgun (WGS) entry which is preliminary data.</text>
</comment>
<evidence type="ECO:0000256" key="13">
    <source>
        <dbReference type="ARBA" id="ARBA00023316"/>
    </source>
</evidence>
<comment type="pathway">
    <text evidence="2 17">Glycan metabolism; pectin degradation; 2-dehydro-3-deoxy-D-gluconate from pectin: step 1/5.</text>
</comment>
<dbReference type="OrthoDB" id="2019149at2759"/>
<dbReference type="Gramene" id="rna3055">
    <property type="protein sequence ID" value="RHN79285.1"/>
    <property type="gene ID" value="gene3055"/>
</dbReference>
<evidence type="ECO:0000256" key="5">
    <source>
        <dbReference type="ARBA" id="ARBA00013229"/>
    </source>
</evidence>
<sequence>MAFKNFTFMKLYVSFLLSILFFVSLCVANNVPPETICKGTINPIYCKTVLGSENGNIYDYGRISIRKSLSQSRKFVNLLDSYLQGSSSLSQSTIRALEDCQYLANLSFEYLSNTYGTTNQSSNVLPTSQAEDFETFLSAVLTNQQTCLDGLNTTTSDQRVKNDLSLSLSDDIKLHSVTLALFLKGWMPANKIRTSWPQKGRHLNFKNGNLPLKMSNKARAIYDSARRHGRKLLQTDEDSILVSDIVVVSQDGSGNFTTINDAIAAAPNNTVASDGYFLIFITEGVYEEYVSIDKKKKYLMMIGEGINQTIITGNRNVADGFTTFNSATFAVVAQGFVAVNITFRNTAGAAKNQAVALRSGADMSTFYSCSFEGYQDTLYTHSLRQFYRECDIYGTVDFIFGNGAVVLQNCNIYPRLPLSGQFNPITAQGRTDPNQNTGISIQNATIKPADDLAPNVATVKTYLGRPWKEYSRTVYMQSFMDSFINPSGWREWNGDFALSTLYYAEYDNRGAGSSTANRVTWPGYHVIGATDAANFTVSNFVSGDDWIPQTGVPYMSGLV</sequence>
<dbReference type="GO" id="GO:0004857">
    <property type="term" value="F:enzyme inhibitor activity"/>
    <property type="evidence" value="ECO:0007669"/>
    <property type="project" value="InterPro"/>
</dbReference>
<evidence type="ECO:0000256" key="14">
    <source>
        <dbReference type="ARBA" id="ARBA00047928"/>
    </source>
</evidence>
<keyword evidence="7" id="KW-0964">Secreted</keyword>
<evidence type="ECO:0000256" key="7">
    <source>
        <dbReference type="ARBA" id="ARBA00022525"/>
    </source>
</evidence>
<evidence type="ECO:0000259" key="18">
    <source>
        <dbReference type="SMART" id="SM00856"/>
    </source>
</evidence>
<dbReference type="GO" id="GO:0030599">
    <property type="term" value="F:pectinesterase activity"/>
    <property type="evidence" value="ECO:0007669"/>
    <property type="project" value="UniProtKB-UniRule"/>
</dbReference>
<dbReference type="CDD" id="cd15798">
    <property type="entry name" value="PMEI-like_3"/>
    <property type="match status" value="1"/>
</dbReference>
<feature type="domain" description="Pectinesterase inhibitor" evidence="18">
    <location>
        <begin position="28"/>
        <end position="181"/>
    </location>
</feature>
<evidence type="ECO:0000256" key="17">
    <source>
        <dbReference type="RuleBase" id="RU000589"/>
    </source>
</evidence>
<evidence type="ECO:0000256" key="3">
    <source>
        <dbReference type="ARBA" id="ARBA00006027"/>
    </source>
</evidence>
<dbReference type="InterPro" id="IPR033131">
    <property type="entry name" value="Pectinesterase_Asp_AS"/>
</dbReference>
<comment type="similarity">
    <text evidence="4">In the C-terminal section; belongs to the pectinesterase family.</text>
</comment>
<dbReference type="FunFam" id="2.160.20.10:FF:000001">
    <property type="entry name" value="Pectinesterase"/>
    <property type="match status" value="1"/>
</dbReference>
<comment type="subcellular location">
    <subcellularLocation>
        <location evidence="1">Secreted</location>
        <location evidence="1">Cell wall</location>
    </subcellularLocation>
</comment>
<dbReference type="InterPro" id="IPR035513">
    <property type="entry name" value="Invertase/methylesterase_inhib"/>
</dbReference>
<evidence type="ECO:0000313" key="19">
    <source>
        <dbReference type="EMBL" id="RHN79285.1"/>
    </source>
</evidence>
<organism evidence="19 20">
    <name type="scientific">Medicago truncatula</name>
    <name type="common">Barrel medic</name>
    <name type="synonym">Medicago tribuloides</name>
    <dbReference type="NCBI Taxonomy" id="3880"/>
    <lineage>
        <taxon>Eukaryota</taxon>
        <taxon>Viridiplantae</taxon>
        <taxon>Streptophyta</taxon>
        <taxon>Embryophyta</taxon>
        <taxon>Tracheophyta</taxon>
        <taxon>Spermatophyta</taxon>
        <taxon>Magnoliopsida</taxon>
        <taxon>eudicotyledons</taxon>
        <taxon>Gunneridae</taxon>
        <taxon>Pentapetalae</taxon>
        <taxon>rosids</taxon>
        <taxon>fabids</taxon>
        <taxon>Fabales</taxon>
        <taxon>Fabaceae</taxon>
        <taxon>Papilionoideae</taxon>
        <taxon>50 kb inversion clade</taxon>
        <taxon>NPAAA clade</taxon>
        <taxon>Hologalegina</taxon>
        <taxon>IRL clade</taxon>
        <taxon>Trifolieae</taxon>
        <taxon>Medicago</taxon>
    </lineage>
</organism>